<evidence type="ECO:0000313" key="1">
    <source>
        <dbReference type="EMBL" id="EFO85926.1"/>
    </source>
</evidence>
<dbReference type="GeneID" id="9822526"/>
<dbReference type="EMBL" id="DS268408">
    <property type="protein sequence ID" value="EFO85926.1"/>
    <property type="molecule type" value="Genomic_DNA"/>
</dbReference>
<gene>
    <name evidence="1" type="ORF">CRE_01837</name>
</gene>
<dbReference type="AlphaFoldDB" id="E3LFR8"/>
<sequence>MALGTPCTPKFPHRTVGPTTPQRTNRLITHFPKATNDICQTPPKYHVESTFDAPLRQNGSQRASCRQLYSQTNANDSPTAKRSHTQVINTGSQPVTNRFNNNVFAFLDNFKSTVGLVCRDSNKENNFKFHSPKLPKTNMSSAVNGKGTSVFAVFHESEPMDIEFNENYRNYMNDSMEIDNDDDISTMEVDSIVDMESFMEYIPMH</sequence>
<dbReference type="OrthoDB" id="10542974at2759"/>
<protein>
    <submittedName>
        <fullName evidence="1">Uncharacterized protein</fullName>
    </submittedName>
</protein>
<dbReference type="OMA" id="ATNDICQ"/>
<dbReference type="KEGG" id="crq:GCK72_005523"/>
<name>E3LFR8_CAERE</name>
<dbReference type="RefSeq" id="XP_003117060.2">
    <property type="nucleotide sequence ID" value="XM_003117012.2"/>
</dbReference>
<keyword evidence="2" id="KW-1185">Reference proteome</keyword>
<dbReference type="HOGENOM" id="CLU_1338662_0_0_1"/>
<dbReference type="eggNOG" id="ENOG502TIZS">
    <property type="taxonomic scope" value="Eukaryota"/>
</dbReference>
<organism evidence="2">
    <name type="scientific">Caenorhabditis remanei</name>
    <name type="common">Caenorhabditis vulgaris</name>
    <dbReference type="NCBI Taxonomy" id="31234"/>
    <lineage>
        <taxon>Eukaryota</taxon>
        <taxon>Metazoa</taxon>
        <taxon>Ecdysozoa</taxon>
        <taxon>Nematoda</taxon>
        <taxon>Chromadorea</taxon>
        <taxon>Rhabditida</taxon>
        <taxon>Rhabditina</taxon>
        <taxon>Rhabditomorpha</taxon>
        <taxon>Rhabditoidea</taxon>
        <taxon>Rhabditidae</taxon>
        <taxon>Peloderinae</taxon>
        <taxon>Caenorhabditis</taxon>
    </lineage>
</organism>
<dbReference type="Proteomes" id="UP000008281">
    <property type="component" value="Unassembled WGS sequence"/>
</dbReference>
<reference evidence="1" key="1">
    <citation type="submission" date="2007-07" db="EMBL/GenBank/DDBJ databases">
        <title>PCAP assembly of the Caenorhabditis remanei genome.</title>
        <authorList>
            <consortium name="The Caenorhabditis remanei Sequencing Consortium"/>
            <person name="Wilson R.K."/>
        </authorList>
    </citation>
    <scope>NUCLEOTIDE SEQUENCE [LARGE SCALE GENOMIC DNA]</scope>
    <source>
        <strain evidence="1">PB4641</strain>
    </source>
</reference>
<evidence type="ECO:0000313" key="2">
    <source>
        <dbReference type="Proteomes" id="UP000008281"/>
    </source>
</evidence>
<accession>E3LFR8</accession>
<dbReference type="CTD" id="9822526"/>
<proteinExistence type="predicted"/>